<sequence>MSDIHETCQTNRKIKSWFLDKIWTSNASCTIGQKSNMIGFMSRNLHDDFLILYSCKNNTTF</sequence>
<dbReference type="AlphaFoldDB" id="A0A1H5YK13"/>
<gene>
    <name evidence="1" type="ORF">SAMN04488130_10822</name>
</gene>
<keyword evidence="2" id="KW-1185">Reference proteome</keyword>
<name>A0A1H5YK13_9FLAO</name>
<evidence type="ECO:0000313" key="1">
    <source>
        <dbReference type="EMBL" id="SEG23877.1"/>
    </source>
</evidence>
<proteinExistence type="predicted"/>
<protein>
    <submittedName>
        <fullName evidence="1">Uncharacterized protein</fullName>
    </submittedName>
</protein>
<evidence type="ECO:0000313" key="2">
    <source>
        <dbReference type="Proteomes" id="UP000236737"/>
    </source>
</evidence>
<dbReference type="Proteomes" id="UP000236737">
    <property type="component" value="Unassembled WGS sequence"/>
</dbReference>
<organism evidence="1 2">
    <name type="scientific">Flavobacterium urumqiense</name>
    <dbReference type="NCBI Taxonomy" id="935224"/>
    <lineage>
        <taxon>Bacteria</taxon>
        <taxon>Pseudomonadati</taxon>
        <taxon>Bacteroidota</taxon>
        <taxon>Flavobacteriia</taxon>
        <taxon>Flavobacteriales</taxon>
        <taxon>Flavobacteriaceae</taxon>
        <taxon>Flavobacterium</taxon>
    </lineage>
</organism>
<dbReference type="EMBL" id="FNVP01000008">
    <property type="protein sequence ID" value="SEG23877.1"/>
    <property type="molecule type" value="Genomic_DNA"/>
</dbReference>
<reference evidence="2" key="1">
    <citation type="submission" date="2016-10" db="EMBL/GenBank/DDBJ databases">
        <authorList>
            <person name="Varghese N."/>
            <person name="Submissions S."/>
        </authorList>
    </citation>
    <scope>NUCLEOTIDE SEQUENCE [LARGE SCALE GENOMIC DNA]</scope>
    <source>
        <strain evidence="2">CGMCC 1.9230</strain>
    </source>
</reference>
<dbReference type="RefSeq" id="WP_131479539.1">
    <property type="nucleotide sequence ID" value="NZ_FNVP01000008.1"/>
</dbReference>
<accession>A0A1H5YK13</accession>